<keyword evidence="9 13" id="KW-0547">Nucleotide-binding</keyword>
<dbReference type="PATRIC" id="fig|1142394.8.peg.874"/>
<dbReference type="InterPro" id="IPR017945">
    <property type="entry name" value="DHBP_synth_RibB-like_a/b_dom"/>
</dbReference>
<comment type="catalytic activity">
    <reaction evidence="12 13">
        <text>L-threonine + hydrogencarbonate + ATP = L-threonylcarbamoyladenylate + diphosphate + H2O</text>
        <dbReference type="Rhea" id="RHEA:36407"/>
        <dbReference type="ChEBI" id="CHEBI:15377"/>
        <dbReference type="ChEBI" id="CHEBI:17544"/>
        <dbReference type="ChEBI" id="CHEBI:30616"/>
        <dbReference type="ChEBI" id="CHEBI:33019"/>
        <dbReference type="ChEBI" id="CHEBI:57926"/>
        <dbReference type="ChEBI" id="CHEBI:73682"/>
        <dbReference type="EC" id="2.7.7.87"/>
    </reaction>
</comment>
<keyword evidence="6 13" id="KW-0808">Transferase</keyword>
<name>I0ICL6_PHYMF</name>
<feature type="binding site" evidence="14">
    <location>
        <position position="116"/>
    </location>
    <ligand>
        <name>ATP</name>
        <dbReference type="ChEBI" id="CHEBI:30616"/>
    </ligand>
</feature>
<dbReference type="SUPFAM" id="SSF55821">
    <property type="entry name" value="YrdC/RibB"/>
    <property type="match status" value="1"/>
</dbReference>
<keyword evidence="7 13" id="KW-0819">tRNA processing</keyword>
<dbReference type="NCBIfam" id="TIGR00057">
    <property type="entry name" value="L-threonylcarbamoyladenylate synthase"/>
    <property type="match status" value="1"/>
</dbReference>
<dbReference type="GO" id="GO:0000049">
    <property type="term" value="F:tRNA binding"/>
    <property type="evidence" value="ECO:0007669"/>
    <property type="project" value="TreeGrafter"/>
</dbReference>
<comment type="similarity">
    <text evidence="2 13">Belongs to the SUA5 family.</text>
</comment>
<evidence type="ECO:0000256" key="8">
    <source>
        <dbReference type="ARBA" id="ARBA00022695"/>
    </source>
</evidence>
<evidence type="ECO:0000313" key="17">
    <source>
        <dbReference type="Proteomes" id="UP000007881"/>
    </source>
</evidence>
<evidence type="ECO:0000256" key="1">
    <source>
        <dbReference type="ARBA" id="ARBA00004496"/>
    </source>
</evidence>
<evidence type="ECO:0000256" key="7">
    <source>
        <dbReference type="ARBA" id="ARBA00022694"/>
    </source>
</evidence>
<dbReference type="eggNOG" id="COG0009">
    <property type="taxonomic scope" value="Bacteria"/>
</dbReference>
<dbReference type="GO" id="GO:0061710">
    <property type="term" value="F:L-threonylcarbamoyladenylate synthase"/>
    <property type="evidence" value="ECO:0007669"/>
    <property type="project" value="UniProtKB-EC"/>
</dbReference>
<feature type="binding site" evidence="14">
    <location>
        <position position="120"/>
    </location>
    <ligand>
        <name>L-threonine</name>
        <dbReference type="ChEBI" id="CHEBI:57926"/>
    </ligand>
</feature>
<comment type="subcellular location">
    <subcellularLocation>
        <location evidence="1 13">Cytoplasm</location>
    </subcellularLocation>
</comment>
<dbReference type="STRING" id="1142394.PSMK_08450"/>
<evidence type="ECO:0000256" key="3">
    <source>
        <dbReference type="ARBA" id="ARBA00012584"/>
    </source>
</evidence>
<protein>
    <recommendedName>
        <fullName evidence="4 13">Threonylcarbamoyl-AMP synthase</fullName>
        <shortName evidence="13">TC-AMP synthase</shortName>
        <ecNumber evidence="3 13">2.7.7.87</ecNumber>
    </recommendedName>
    <alternativeName>
        <fullName evidence="11 13">L-threonylcarbamoyladenylate synthase</fullName>
    </alternativeName>
</protein>
<feature type="binding site" evidence="14">
    <location>
        <position position="183"/>
    </location>
    <ligand>
        <name>L-threonine</name>
        <dbReference type="ChEBI" id="CHEBI:57926"/>
    </ligand>
</feature>
<dbReference type="Gene3D" id="3.40.50.11030">
    <property type="entry name" value="Threonylcarbamoyl-AMP synthase, C-terminal domain"/>
    <property type="match status" value="1"/>
</dbReference>
<dbReference type="InterPro" id="IPR005145">
    <property type="entry name" value="Sua5_C"/>
</dbReference>
<reference evidence="16 17" key="1">
    <citation type="submission" date="2012-02" db="EMBL/GenBank/DDBJ databases">
        <title>Complete genome sequence of Phycisphaera mikurensis NBRC 102666.</title>
        <authorList>
            <person name="Ankai A."/>
            <person name="Hosoyama A."/>
            <person name="Terui Y."/>
            <person name="Sekine M."/>
            <person name="Fukai R."/>
            <person name="Kato Y."/>
            <person name="Nakamura S."/>
            <person name="Yamada-Narita S."/>
            <person name="Kawakoshi A."/>
            <person name="Fukunaga Y."/>
            <person name="Yamazaki S."/>
            <person name="Fujita N."/>
        </authorList>
    </citation>
    <scope>NUCLEOTIDE SEQUENCE [LARGE SCALE GENOMIC DNA]</scope>
    <source>
        <strain evidence="17">NBRC 102666 / KCTC 22515 / FYK2301M01</strain>
    </source>
</reference>
<feature type="binding site" evidence="14">
    <location>
        <position position="157"/>
    </location>
    <ligand>
        <name>ATP</name>
        <dbReference type="ChEBI" id="CHEBI:30616"/>
    </ligand>
</feature>
<evidence type="ECO:0000256" key="12">
    <source>
        <dbReference type="ARBA" id="ARBA00048366"/>
    </source>
</evidence>
<feature type="domain" description="YrdC-like" evidence="15">
    <location>
        <begin position="10"/>
        <end position="201"/>
    </location>
</feature>
<dbReference type="Proteomes" id="UP000007881">
    <property type="component" value="Chromosome"/>
</dbReference>
<keyword evidence="5 13" id="KW-0963">Cytoplasm</keyword>
<dbReference type="InterPro" id="IPR006070">
    <property type="entry name" value="Sua5-like_dom"/>
</dbReference>
<sequence length="336" mass="33967">MTPRRLEDTAAGVAEAARLLAAGGLVALPTETVYGLAADALDAGAVARIFAAKQRPRFDPLIVHLADPPAAGRDFFGVLDDPIAAALAAGAWPGPLTLVVPRPGWIPGIVTSGLDTVGVRVPDHAATRAVLRGLDAARPGRPGAVAAPSANPFGGVSPTRAEHVAVPCDAVLDGGPCRTGVESTVVRTTERGVLVLRWGGLTGERIAALLAGAGVPARVEEARPGGPLASPGRLERHYAPGTPLRLLAAGEPWPPPDPRAGVLAFGPFDPAGWGGEENLSPSGDLVEAAARLFAAVRRLDAAGLASLVAAPVPDAGLGRAINDRLRRAADPAAASS</sequence>
<feature type="binding site" evidence="14">
    <location>
        <position position="149"/>
    </location>
    <ligand>
        <name>ATP</name>
        <dbReference type="ChEBI" id="CHEBI:30616"/>
    </ligand>
</feature>
<dbReference type="GO" id="GO:0008033">
    <property type="term" value="P:tRNA processing"/>
    <property type="evidence" value="ECO:0007669"/>
    <property type="project" value="UniProtKB-KW"/>
</dbReference>
<feature type="binding site" evidence="14">
    <location>
        <position position="197"/>
    </location>
    <ligand>
        <name>ATP</name>
        <dbReference type="ChEBI" id="CHEBI:30616"/>
    </ligand>
</feature>
<feature type="binding site" evidence="14">
    <location>
        <position position="64"/>
    </location>
    <ligand>
        <name>L-threonine</name>
        <dbReference type="ChEBI" id="CHEBI:57926"/>
    </ligand>
</feature>
<dbReference type="InterPro" id="IPR038385">
    <property type="entry name" value="Sua5/YwlC_C"/>
</dbReference>
<dbReference type="RefSeq" id="WP_014436224.1">
    <property type="nucleotide sequence ID" value="NC_017080.1"/>
</dbReference>
<evidence type="ECO:0000256" key="6">
    <source>
        <dbReference type="ARBA" id="ARBA00022679"/>
    </source>
</evidence>
<dbReference type="EC" id="2.7.7.87" evidence="3 13"/>
<gene>
    <name evidence="16" type="ordered locus">PSMK_08450</name>
</gene>
<proteinExistence type="inferred from homology"/>
<evidence type="ECO:0000256" key="9">
    <source>
        <dbReference type="ARBA" id="ARBA00022741"/>
    </source>
</evidence>
<evidence type="ECO:0000256" key="5">
    <source>
        <dbReference type="ARBA" id="ARBA00022490"/>
    </source>
</evidence>
<dbReference type="PIRSF" id="PIRSF004930">
    <property type="entry name" value="Tln_factor_SUA5"/>
    <property type="match status" value="1"/>
</dbReference>
<dbReference type="Gene3D" id="3.90.870.10">
    <property type="entry name" value="DHBP synthase"/>
    <property type="match status" value="1"/>
</dbReference>
<dbReference type="PANTHER" id="PTHR17490">
    <property type="entry name" value="SUA5"/>
    <property type="match status" value="1"/>
</dbReference>
<feature type="binding site" evidence="14">
    <location>
        <position position="238"/>
    </location>
    <ligand>
        <name>ATP</name>
        <dbReference type="ChEBI" id="CHEBI:30616"/>
    </ligand>
</feature>
<dbReference type="GO" id="GO:0005524">
    <property type="term" value="F:ATP binding"/>
    <property type="evidence" value="ECO:0007669"/>
    <property type="project" value="UniProtKB-UniRule"/>
</dbReference>
<dbReference type="EMBL" id="AP012338">
    <property type="protein sequence ID" value="BAM03004.1"/>
    <property type="molecule type" value="Genomic_DNA"/>
</dbReference>
<keyword evidence="8 13" id="KW-0548">Nucleotidyltransferase</keyword>
<evidence type="ECO:0000256" key="4">
    <source>
        <dbReference type="ARBA" id="ARBA00015492"/>
    </source>
</evidence>
<accession>I0ICL6</accession>
<feature type="binding site" evidence="14">
    <location>
        <position position="147"/>
    </location>
    <ligand>
        <name>L-threonine</name>
        <dbReference type="ChEBI" id="CHEBI:57926"/>
    </ligand>
</feature>
<dbReference type="Pfam" id="PF03481">
    <property type="entry name" value="Sua5_C"/>
    <property type="match status" value="1"/>
</dbReference>
<dbReference type="OrthoDB" id="9814580at2"/>
<comment type="function">
    <text evidence="13">Required for the formation of a threonylcarbamoyl group on adenosine at position 37 (t(6)A37) in tRNAs that read codons beginning with adenine.</text>
</comment>
<feature type="binding site" evidence="14">
    <location>
        <position position="32"/>
    </location>
    <ligand>
        <name>L-threonine</name>
        <dbReference type="ChEBI" id="CHEBI:57926"/>
    </ligand>
</feature>
<dbReference type="KEGG" id="phm:PSMK_08450"/>
<dbReference type="PANTHER" id="PTHR17490:SF16">
    <property type="entry name" value="THREONYLCARBAMOYL-AMP SYNTHASE"/>
    <property type="match status" value="1"/>
</dbReference>
<evidence type="ECO:0000256" key="2">
    <source>
        <dbReference type="ARBA" id="ARBA00007663"/>
    </source>
</evidence>
<dbReference type="InterPro" id="IPR010923">
    <property type="entry name" value="T(6)A37_SUA5"/>
</dbReference>
<dbReference type="HOGENOM" id="CLU_031397_0_2_0"/>
<evidence type="ECO:0000259" key="15">
    <source>
        <dbReference type="PROSITE" id="PS51163"/>
    </source>
</evidence>
<organism evidence="16 17">
    <name type="scientific">Phycisphaera mikurensis (strain NBRC 102666 / KCTC 22515 / FYK2301M01)</name>
    <dbReference type="NCBI Taxonomy" id="1142394"/>
    <lineage>
        <taxon>Bacteria</taxon>
        <taxon>Pseudomonadati</taxon>
        <taxon>Planctomycetota</taxon>
        <taxon>Phycisphaerae</taxon>
        <taxon>Phycisphaerales</taxon>
        <taxon>Phycisphaeraceae</taxon>
        <taxon>Phycisphaera</taxon>
    </lineage>
</organism>
<dbReference type="InterPro" id="IPR050156">
    <property type="entry name" value="TC-AMP_synthase_SUA5"/>
</dbReference>
<evidence type="ECO:0000256" key="14">
    <source>
        <dbReference type="PIRSR" id="PIRSR004930-1"/>
    </source>
</evidence>
<evidence type="ECO:0000256" key="10">
    <source>
        <dbReference type="ARBA" id="ARBA00022840"/>
    </source>
</evidence>
<evidence type="ECO:0000256" key="11">
    <source>
        <dbReference type="ARBA" id="ARBA00029774"/>
    </source>
</evidence>
<dbReference type="GO" id="GO:0005737">
    <property type="term" value="C:cytoplasm"/>
    <property type="evidence" value="ECO:0007669"/>
    <property type="project" value="UniProtKB-SubCell"/>
</dbReference>
<keyword evidence="17" id="KW-1185">Reference proteome</keyword>
<dbReference type="Pfam" id="PF01300">
    <property type="entry name" value="Sua5_yciO_yrdC"/>
    <property type="match status" value="1"/>
</dbReference>
<evidence type="ECO:0000313" key="16">
    <source>
        <dbReference type="EMBL" id="BAM03004.1"/>
    </source>
</evidence>
<feature type="binding site" evidence="14">
    <location>
        <position position="55"/>
    </location>
    <ligand>
        <name>ATP</name>
        <dbReference type="ChEBI" id="CHEBI:30616"/>
    </ligand>
</feature>
<evidence type="ECO:0000256" key="13">
    <source>
        <dbReference type="PIRNR" id="PIRNR004930"/>
    </source>
</evidence>
<dbReference type="AlphaFoldDB" id="I0ICL6"/>
<keyword evidence="10 13" id="KW-0067">ATP-binding</keyword>
<dbReference type="GO" id="GO:0006450">
    <property type="term" value="P:regulation of translational fidelity"/>
    <property type="evidence" value="ECO:0007669"/>
    <property type="project" value="TreeGrafter"/>
</dbReference>
<dbReference type="PROSITE" id="PS51163">
    <property type="entry name" value="YRDC"/>
    <property type="match status" value="1"/>
</dbReference>
<dbReference type="GO" id="GO:0003725">
    <property type="term" value="F:double-stranded RNA binding"/>
    <property type="evidence" value="ECO:0007669"/>
    <property type="project" value="UniProtKB-UniRule"/>
</dbReference>